<sequence>MEMSFCVWERASGGTRLGTSVVEWLDDVGVWVVWRWVGRTPFGTLVEDYEFSLGSSVVEVTWRQGGGGLKWENGVGGLK</sequence>
<organism evidence="1 2">
    <name type="scientific">Clitoria ternatea</name>
    <name type="common">Butterfly pea</name>
    <dbReference type="NCBI Taxonomy" id="43366"/>
    <lineage>
        <taxon>Eukaryota</taxon>
        <taxon>Viridiplantae</taxon>
        <taxon>Streptophyta</taxon>
        <taxon>Embryophyta</taxon>
        <taxon>Tracheophyta</taxon>
        <taxon>Spermatophyta</taxon>
        <taxon>Magnoliopsida</taxon>
        <taxon>eudicotyledons</taxon>
        <taxon>Gunneridae</taxon>
        <taxon>Pentapetalae</taxon>
        <taxon>rosids</taxon>
        <taxon>fabids</taxon>
        <taxon>Fabales</taxon>
        <taxon>Fabaceae</taxon>
        <taxon>Papilionoideae</taxon>
        <taxon>50 kb inversion clade</taxon>
        <taxon>NPAAA clade</taxon>
        <taxon>indigoferoid/millettioid clade</taxon>
        <taxon>Phaseoleae</taxon>
        <taxon>Clitoria</taxon>
    </lineage>
</organism>
<gene>
    <name evidence="1" type="ORF">RJT34_09442</name>
</gene>
<evidence type="ECO:0000313" key="1">
    <source>
        <dbReference type="EMBL" id="KAK7311356.1"/>
    </source>
</evidence>
<keyword evidence="2" id="KW-1185">Reference proteome</keyword>
<reference evidence="1 2" key="1">
    <citation type="submission" date="2024-01" db="EMBL/GenBank/DDBJ databases">
        <title>The genomes of 5 underutilized Papilionoideae crops provide insights into root nodulation and disease resistance.</title>
        <authorList>
            <person name="Yuan L."/>
        </authorList>
    </citation>
    <scope>NUCLEOTIDE SEQUENCE [LARGE SCALE GENOMIC DNA]</scope>
    <source>
        <strain evidence="1">LY-2023</strain>
        <tissue evidence="1">Leaf</tissue>
    </source>
</reference>
<dbReference type="EMBL" id="JAYKXN010000002">
    <property type="protein sequence ID" value="KAK7311356.1"/>
    <property type="molecule type" value="Genomic_DNA"/>
</dbReference>
<proteinExistence type="predicted"/>
<comment type="caution">
    <text evidence="1">The sequence shown here is derived from an EMBL/GenBank/DDBJ whole genome shotgun (WGS) entry which is preliminary data.</text>
</comment>
<name>A0AAN9K7B8_CLITE</name>
<dbReference type="AlphaFoldDB" id="A0AAN9K7B8"/>
<dbReference type="Proteomes" id="UP001359559">
    <property type="component" value="Unassembled WGS sequence"/>
</dbReference>
<accession>A0AAN9K7B8</accession>
<evidence type="ECO:0000313" key="2">
    <source>
        <dbReference type="Proteomes" id="UP001359559"/>
    </source>
</evidence>
<protein>
    <submittedName>
        <fullName evidence="1">Uncharacterized protein</fullName>
    </submittedName>
</protein>